<evidence type="ECO:0000313" key="2">
    <source>
        <dbReference type="EMBL" id="GEU50830.1"/>
    </source>
</evidence>
<organism evidence="2">
    <name type="scientific">Tanacetum cinerariifolium</name>
    <name type="common">Dalmatian daisy</name>
    <name type="synonym">Chrysanthemum cinerariifolium</name>
    <dbReference type="NCBI Taxonomy" id="118510"/>
    <lineage>
        <taxon>Eukaryota</taxon>
        <taxon>Viridiplantae</taxon>
        <taxon>Streptophyta</taxon>
        <taxon>Embryophyta</taxon>
        <taxon>Tracheophyta</taxon>
        <taxon>Spermatophyta</taxon>
        <taxon>Magnoliopsida</taxon>
        <taxon>eudicotyledons</taxon>
        <taxon>Gunneridae</taxon>
        <taxon>Pentapetalae</taxon>
        <taxon>asterids</taxon>
        <taxon>campanulids</taxon>
        <taxon>Asterales</taxon>
        <taxon>Asteraceae</taxon>
        <taxon>Asteroideae</taxon>
        <taxon>Anthemideae</taxon>
        <taxon>Anthemidinae</taxon>
        <taxon>Tanacetum</taxon>
    </lineage>
</organism>
<dbReference type="AlphaFoldDB" id="A0A6L2KPZ1"/>
<feature type="region of interest" description="Disordered" evidence="1">
    <location>
        <begin position="1"/>
        <end position="24"/>
    </location>
</feature>
<protein>
    <submittedName>
        <fullName evidence="2">Uncharacterized protein</fullName>
    </submittedName>
</protein>
<dbReference type="EMBL" id="BKCJ010002774">
    <property type="protein sequence ID" value="GEU50830.1"/>
    <property type="molecule type" value="Genomic_DNA"/>
</dbReference>
<name>A0A6L2KPZ1_TANCI</name>
<accession>A0A6L2KPZ1</accession>
<proteinExistence type="predicted"/>
<reference evidence="2" key="1">
    <citation type="journal article" date="2019" name="Sci. Rep.">
        <title>Draft genome of Tanacetum cinerariifolium, the natural source of mosquito coil.</title>
        <authorList>
            <person name="Yamashiro T."/>
            <person name="Shiraishi A."/>
            <person name="Satake H."/>
            <person name="Nakayama K."/>
        </authorList>
    </citation>
    <scope>NUCLEOTIDE SEQUENCE</scope>
</reference>
<gene>
    <name evidence="2" type="ORF">Tci_022808</name>
</gene>
<sequence length="225" mass="26176">MSSSSTSTQNMAFVSSSNNNNTNGSVNTALGVSTSGTQVNTVNIDNLSDVVIYTFLASQPSSPQLINEDLEQIHLDNFEECHRLLTNQVNLVNLEGHWLVPDVRKPLPLGVRSHMRILSVISIKTFERYRHAFQREVVIRSANYNEYKIFEADFKNLHPNDFEDLLYQYNPGMEYRMWSEDDKRRSEDFMEVIERRLKIRRIFRSLESFVGGRLRDVDYMTLNRT</sequence>
<feature type="compositionally biased region" description="Polar residues" evidence="1">
    <location>
        <begin position="1"/>
        <end position="13"/>
    </location>
</feature>
<feature type="compositionally biased region" description="Low complexity" evidence="1">
    <location>
        <begin position="14"/>
        <end position="24"/>
    </location>
</feature>
<comment type="caution">
    <text evidence="2">The sequence shown here is derived from an EMBL/GenBank/DDBJ whole genome shotgun (WGS) entry which is preliminary data.</text>
</comment>
<evidence type="ECO:0000256" key="1">
    <source>
        <dbReference type="SAM" id="MobiDB-lite"/>
    </source>
</evidence>